<dbReference type="InterPro" id="IPR042206">
    <property type="entry name" value="CRISPR-assoc_Cas1_C"/>
</dbReference>
<keyword evidence="8 10" id="KW-0464">Manganese</keyword>
<evidence type="ECO:0000256" key="8">
    <source>
        <dbReference type="ARBA" id="ARBA00023211"/>
    </source>
</evidence>
<dbReference type="PANTHER" id="PTHR34353">
    <property type="entry name" value="CRISPR-ASSOCIATED ENDONUCLEASE CAS1 1"/>
    <property type="match status" value="1"/>
</dbReference>
<evidence type="ECO:0000313" key="12">
    <source>
        <dbReference type="Proteomes" id="UP000235682"/>
    </source>
</evidence>
<sequence length="291" mass="33510">MTWRTIVISNRAKLDLKMNHLVVRQMEDYKKVYLGEVGVVVLETTAVSITSALLNELAKRNIAVIVCDEKRNPSACLQRHGTHFEANRRLHQQMSWSDDVKQQVWTEIVKNKIYQQSKMLADYKLENASKVLKLMEEVQLGDVSNREGHASKVYWHTLYGKGFSRGMDCPVNAALNYGYAIILSLISREITASGYLTQLGIGHDNVHNPFNFSSDLIEPFRCIVDRYVYESEIEVFDKTARYELLNLLNKEVVISDKRNTVTNSIQIYCRSVFKALNEENPSLLRFYEYGV</sequence>
<dbReference type="EMBL" id="PNHE01000014">
    <property type="protein sequence ID" value="PMC58442.1"/>
    <property type="molecule type" value="Genomic_DNA"/>
</dbReference>
<dbReference type="Gene3D" id="3.100.10.20">
    <property type="entry name" value="CRISPR-associated endonuclease Cas1, N-terminal domain"/>
    <property type="match status" value="1"/>
</dbReference>
<evidence type="ECO:0000256" key="2">
    <source>
        <dbReference type="ARBA" id="ARBA00022723"/>
    </source>
</evidence>
<comment type="cofactor">
    <cofactor evidence="10">
        <name>Mg(2+)</name>
        <dbReference type="ChEBI" id="CHEBI:18420"/>
    </cofactor>
    <cofactor evidence="10">
        <name>Mn(2+)</name>
        <dbReference type="ChEBI" id="CHEBI:29035"/>
    </cofactor>
</comment>
<evidence type="ECO:0000256" key="6">
    <source>
        <dbReference type="ARBA" id="ARBA00023118"/>
    </source>
</evidence>
<evidence type="ECO:0000256" key="5">
    <source>
        <dbReference type="ARBA" id="ARBA00022842"/>
    </source>
</evidence>
<keyword evidence="7 10" id="KW-0238">DNA-binding</keyword>
<reference evidence="11 12" key="1">
    <citation type="submission" date="2017-09" db="EMBL/GenBank/DDBJ databases">
        <title>Bacterial strain isolated from the female urinary microbiota.</title>
        <authorList>
            <person name="Thomas-White K."/>
            <person name="Kumar N."/>
            <person name="Forster S."/>
            <person name="Putonti C."/>
            <person name="Lawley T."/>
            <person name="Wolfe A.J."/>
        </authorList>
    </citation>
    <scope>NUCLEOTIDE SEQUENCE [LARGE SCALE GENOMIC DNA]</scope>
    <source>
        <strain evidence="11 12">UMB0852</strain>
    </source>
</reference>
<proteinExistence type="inferred from homology"/>
<name>A0A1G8P2R2_9LACT</name>
<evidence type="ECO:0000256" key="10">
    <source>
        <dbReference type="HAMAP-Rule" id="MF_01470"/>
    </source>
</evidence>
<dbReference type="Gene3D" id="1.20.120.920">
    <property type="entry name" value="CRISPR-associated endonuclease Cas1, C-terminal domain"/>
    <property type="match status" value="1"/>
</dbReference>
<dbReference type="GO" id="GO:0004520">
    <property type="term" value="F:DNA endonuclease activity"/>
    <property type="evidence" value="ECO:0007669"/>
    <property type="project" value="InterPro"/>
</dbReference>
<keyword evidence="6 10" id="KW-0051">Antiviral defense</keyword>
<dbReference type="GO" id="GO:0051607">
    <property type="term" value="P:defense response to virus"/>
    <property type="evidence" value="ECO:0007669"/>
    <property type="project" value="UniProtKB-UniRule"/>
</dbReference>
<protein>
    <recommendedName>
        <fullName evidence="10">CRISPR-associated endonuclease Cas1</fullName>
        <ecNumber evidence="10">3.1.-.-</ecNumber>
    </recommendedName>
</protein>
<dbReference type="GO" id="GO:0003677">
    <property type="term" value="F:DNA binding"/>
    <property type="evidence" value="ECO:0007669"/>
    <property type="project" value="UniProtKB-KW"/>
</dbReference>
<dbReference type="InterPro" id="IPR050646">
    <property type="entry name" value="Cas1"/>
</dbReference>
<evidence type="ECO:0000256" key="7">
    <source>
        <dbReference type="ARBA" id="ARBA00023125"/>
    </source>
</evidence>
<comment type="caution">
    <text evidence="11">The sequence shown here is derived from an EMBL/GenBank/DDBJ whole genome shotgun (WGS) entry which is preliminary data.</text>
</comment>
<comment type="similarity">
    <text evidence="10">Belongs to the CRISPR-associated endonuclease Cas1 family.</text>
</comment>
<keyword evidence="12" id="KW-1185">Reference proteome</keyword>
<dbReference type="GO" id="GO:0043571">
    <property type="term" value="P:maintenance of CRISPR repeat elements"/>
    <property type="evidence" value="ECO:0007669"/>
    <property type="project" value="UniProtKB-UniRule"/>
</dbReference>
<keyword evidence="1 10" id="KW-0540">Nuclease</keyword>
<comment type="subunit">
    <text evidence="9 10">Homodimer, forms a heterotetramer with a Cas2 homodimer.</text>
</comment>
<dbReference type="Pfam" id="PF01867">
    <property type="entry name" value="Cas_Cas1"/>
    <property type="match status" value="1"/>
</dbReference>
<feature type="binding site" evidence="10">
    <location>
        <position position="147"/>
    </location>
    <ligand>
        <name>Mn(2+)</name>
        <dbReference type="ChEBI" id="CHEBI:29035"/>
    </ligand>
</feature>
<dbReference type="OrthoDB" id="9803119at2"/>
<dbReference type="HAMAP" id="MF_01470">
    <property type="entry name" value="Cas1"/>
    <property type="match status" value="1"/>
</dbReference>
<accession>A0A1G8P2R2</accession>
<dbReference type="STRING" id="84521.SAMN04487994_10623"/>
<dbReference type="Proteomes" id="UP000235682">
    <property type="component" value="Unassembled WGS sequence"/>
</dbReference>
<feature type="binding site" evidence="10">
    <location>
        <position position="218"/>
    </location>
    <ligand>
        <name>Mn(2+)</name>
        <dbReference type="ChEBI" id="CHEBI:29035"/>
    </ligand>
</feature>
<evidence type="ECO:0000256" key="4">
    <source>
        <dbReference type="ARBA" id="ARBA00022801"/>
    </source>
</evidence>
<dbReference type="RefSeq" id="WP_092086641.1">
    <property type="nucleotide sequence ID" value="NZ_FNEL01000062.1"/>
</dbReference>
<organism evidence="11 12">
    <name type="scientific">Dolosicoccus paucivorans</name>
    <dbReference type="NCBI Taxonomy" id="84521"/>
    <lineage>
        <taxon>Bacteria</taxon>
        <taxon>Bacillati</taxon>
        <taxon>Bacillota</taxon>
        <taxon>Bacilli</taxon>
        <taxon>Lactobacillales</taxon>
        <taxon>Aerococcaceae</taxon>
        <taxon>Dolosicoccus</taxon>
    </lineage>
</organism>
<dbReference type="NCBIfam" id="TIGR00287">
    <property type="entry name" value="cas1"/>
    <property type="match status" value="1"/>
</dbReference>
<keyword evidence="2 10" id="KW-0479">Metal-binding</keyword>
<keyword evidence="5 10" id="KW-0460">Magnesium</keyword>
<dbReference type="AlphaFoldDB" id="A0A1G8P2R2"/>
<dbReference type="InterPro" id="IPR042211">
    <property type="entry name" value="CRISPR-assoc_Cas1_N"/>
</dbReference>
<gene>
    <name evidence="10" type="primary">cas1</name>
    <name evidence="11" type="ORF">CJ205_04430</name>
</gene>
<dbReference type="InterPro" id="IPR019855">
    <property type="entry name" value="CRISPR-assoc_Cas1_NMENI"/>
</dbReference>
<evidence type="ECO:0000256" key="9">
    <source>
        <dbReference type="ARBA" id="ARBA00038592"/>
    </source>
</evidence>
<dbReference type="InterPro" id="IPR002729">
    <property type="entry name" value="CRISPR-assoc_Cas1"/>
</dbReference>
<dbReference type="PANTHER" id="PTHR34353:SF2">
    <property type="entry name" value="CRISPR-ASSOCIATED ENDONUCLEASE CAS1 1"/>
    <property type="match status" value="1"/>
</dbReference>
<evidence type="ECO:0000313" key="11">
    <source>
        <dbReference type="EMBL" id="PMC58442.1"/>
    </source>
</evidence>
<dbReference type="EC" id="3.1.-.-" evidence="10"/>
<dbReference type="NCBIfam" id="TIGR03639">
    <property type="entry name" value="cas1_NMENI"/>
    <property type="match status" value="1"/>
</dbReference>
<comment type="function">
    <text evidence="10">CRISPR (clustered regularly interspaced short palindromic repeat), is an adaptive immune system that provides protection against mobile genetic elements (viruses, transposable elements and conjugative plasmids). CRISPR clusters contain spacers, sequences complementary to antecedent mobile elements, and target invading nucleic acids. CRISPR clusters are transcribed and processed into CRISPR RNA (crRNA). Acts as a dsDNA endonuclease. Involved in the integration of spacer DNA into the CRISPR cassette.</text>
</comment>
<evidence type="ECO:0000256" key="1">
    <source>
        <dbReference type="ARBA" id="ARBA00022722"/>
    </source>
</evidence>
<evidence type="ECO:0000256" key="3">
    <source>
        <dbReference type="ARBA" id="ARBA00022759"/>
    </source>
</evidence>
<keyword evidence="4 10" id="KW-0378">Hydrolase</keyword>
<dbReference type="GO" id="GO:0016787">
    <property type="term" value="F:hydrolase activity"/>
    <property type="evidence" value="ECO:0007669"/>
    <property type="project" value="UniProtKB-KW"/>
</dbReference>
<keyword evidence="3 10" id="KW-0255">Endonuclease</keyword>
<feature type="binding site" evidence="10">
    <location>
        <position position="203"/>
    </location>
    <ligand>
        <name>Mn(2+)</name>
        <dbReference type="ChEBI" id="CHEBI:29035"/>
    </ligand>
</feature>
<dbReference type="GO" id="GO:0046872">
    <property type="term" value="F:metal ion binding"/>
    <property type="evidence" value="ECO:0007669"/>
    <property type="project" value="UniProtKB-UniRule"/>
</dbReference>